<sequence>MIIINYIKRMMILNKKAFSLDGNQLKTLAVVFMIFDHIYSYLLLDILPNWCSLIARFVAPLFVFMLIVPHDPGIAYTA</sequence>
<evidence type="ECO:0000256" key="1">
    <source>
        <dbReference type="SAM" id="Phobius"/>
    </source>
</evidence>
<organism evidence="2 3">
    <name type="scientific">Lactobacillus crispatus</name>
    <dbReference type="NCBI Taxonomy" id="47770"/>
    <lineage>
        <taxon>Bacteria</taxon>
        <taxon>Bacillati</taxon>
        <taxon>Bacillota</taxon>
        <taxon>Bacilli</taxon>
        <taxon>Lactobacillales</taxon>
        <taxon>Lactobacillaceae</taxon>
        <taxon>Lactobacillus</taxon>
    </lineage>
</organism>
<dbReference type="RefSeq" id="WP_080592476.1">
    <property type="nucleotide sequence ID" value="NZ_JACCPQ010000013.1"/>
</dbReference>
<accession>A0A4V3BIP4</accession>
<comment type="caution">
    <text evidence="2">The sequence shown here is derived from an EMBL/GenBank/DDBJ whole genome shotgun (WGS) entry which is preliminary data.</text>
</comment>
<evidence type="ECO:0000313" key="3">
    <source>
        <dbReference type="Proteomes" id="UP000295195"/>
    </source>
</evidence>
<evidence type="ECO:0000313" key="2">
    <source>
        <dbReference type="EMBL" id="TDN32003.1"/>
    </source>
</evidence>
<name>A0A4V3BIP4_9LACO</name>
<dbReference type="Proteomes" id="UP000295195">
    <property type="component" value="Unassembled WGS sequence"/>
</dbReference>
<dbReference type="AlphaFoldDB" id="A0A4V3BIP4"/>
<keyword evidence="1" id="KW-1133">Transmembrane helix</keyword>
<dbReference type="EMBL" id="NKLP01000085">
    <property type="protein sequence ID" value="TDN32003.1"/>
    <property type="molecule type" value="Genomic_DNA"/>
</dbReference>
<keyword evidence="1" id="KW-0472">Membrane</keyword>
<dbReference type="Pfam" id="PF05857">
    <property type="entry name" value="TraX"/>
    <property type="match status" value="1"/>
</dbReference>
<dbReference type="InterPro" id="IPR008875">
    <property type="entry name" value="TraX"/>
</dbReference>
<proteinExistence type="predicted"/>
<feature type="transmembrane region" description="Helical" evidence="1">
    <location>
        <begin position="50"/>
        <end position="68"/>
    </location>
</feature>
<keyword evidence="1" id="KW-0812">Transmembrane</keyword>
<evidence type="ECO:0008006" key="4">
    <source>
        <dbReference type="Google" id="ProtNLM"/>
    </source>
</evidence>
<gene>
    <name evidence="2" type="ORF">CEE75_05050</name>
</gene>
<protein>
    <recommendedName>
        <fullName evidence="4">Conjugal transfer protein TraX</fullName>
    </recommendedName>
</protein>
<reference evidence="2 3" key="1">
    <citation type="submission" date="2017-06" db="EMBL/GenBank/DDBJ databases">
        <authorList>
            <person name="Swanenburg J."/>
            <person name="Kort R."/>
        </authorList>
    </citation>
    <scope>NUCLEOTIDE SEQUENCE [LARGE SCALE GENOMIC DNA]</scope>
    <source>
        <strain evidence="2 3">RL05</strain>
    </source>
</reference>